<dbReference type="eggNOG" id="ENOG502SSS8">
    <property type="taxonomic scope" value="Eukaryota"/>
</dbReference>
<evidence type="ECO:0000313" key="3">
    <source>
        <dbReference type="Proteomes" id="UP000009168"/>
    </source>
</evidence>
<dbReference type="Proteomes" id="UP000009168">
    <property type="component" value="Unassembled WGS sequence"/>
</dbReference>
<reference evidence="3" key="1">
    <citation type="journal article" date="2006" name="PLoS Biol.">
        <title>Macronuclear genome sequence of the ciliate Tetrahymena thermophila, a model eukaryote.</title>
        <authorList>
            <person name="Eisen J.A."/>
            <person name="Coyne R.S."/>
            <person name="Wu M."/>
            <person name="Wu D."/>
            <person name="Thiagarajan M."/>
            <person name="Wortman J.R."/>
            <person name="Badger J.H."/>
            <person name="Ren Q."/>
            <person name="Amedeo P."/>
            <person name="Jones K.M."/>
            <person name="Tallon L.J."/>
            <person name="Delcher A.L."/>
            <person name="Salzberg S.L."/>
            <person name="Silva J.C."/>
            <person name="Haas B.J."/>
            <person name="Majoros W.H."/>
            <person name="Farzad M."/>
            <person name="Carlton J.M."/>
            <person name="Smith R.K. Jr."/>
            <person name="Garg J."/>
            <person name="Pearlman R.E."/>
            <person name="Karrer K.M."/>
            <person name="Sun L."/>
            <person name="Manning G."/>
            <person name="Elde N.C."/>
            <person name="Turkewitz A.P."/>
            <person name="Asai D.J."/>
            <person name="Wilkes D.E."/>
            <person name="Wang Y."/>
            <person name="Cai H."/>
            <person name="Collins K."/>
            <person name="Stewart B.A."/>
            <person name="Lee S.R."/>
            <person name="Wilamowska K."/>
            <person name="Weinberg Z."/>
            <person name="Ruzzo W.L."/>
            <person name="Wloga D."/>
            <person name="Gaertig J."/>
            <person name="Frankel J."/>
            <person name="Tsao C.-C."/>
            <person name="Gorovsky M.A."/>
            <person name="Keeling P.J."/>
            <person name="Waller R.F."/>
            <person name="Patron N.J."/>
            <person name="Cherry J.M."/>
            <person name="Stover N.A."/>
            <person name="Krieger C.J."/>
            <person name="del Toro C."/>
            <person name="Ryder H.F."/>
            <person name="Williamson S.C."/>
            <person name="Barbeau R.A."/>
            <person name="Hamilton E.P."/>
            <person name="Orias E."/>
        </authorList>
    </citation>
    <scope>NUCLEOTIDE SEQUENCE [LARGE SCALE GENOMIC DNA]</scope>
    <source>
        <strain evidence="3">SB210</strain>
    </source>
</reference>
<keyword evidence="3" id="KW-1185">Reference proteome</keyword>
<organism evidence="2 3">
    <name type="scientific">Tetrahymena thermophila (strain SB210)</name>
    <dbReference type="NCBI Taxonomy" id="312017"/>
    <lineage>
        <taxon>Eukaryota</taxon>
        <taxon>Sar</taxon>
        <taxon>Alveolata</taxon>
        <taxon>Ciliophora</taxon>
        <taxon>Intramacronucleata</taxon>
        <taxon>Oligohymenophorea</taxon>
        <taxon>Hymenostomatida</taxon>
        <taxon>Tetrahymenina</taxon>
        <taxon>Tetrahymenidae</taxon>
        <taxon>Tetrahymena</taxon>
    </lineage>
</organism>
<dbReference type="SMART" id="SM00028">
    <property type="entry name" value="TPR"/>
    <property type="match status" value="2"/>
</dbReference>
<dbReference type="AlphaFoldDB" id="I7M691"/>
<dbReference type="OrthoDB" id="5986190at2759"/>
<dbReference type="GeneID" id="7830460"/>
<gene>
    <name evidence="2" type="ORF">TTHERM_00649440</name>
</gene>
<feature type="region of interest" description="Disordered" evidence="1">
    <location>
        <begin position="323"/>
        <end position="343"/>
    </location>
</feature>
<sequence>MDFSDRNSTSSSAIQKGTNQQFQNDIIKLDNDCEHIQGLIKEGENPLNYQQVVQIFLERNKQFCSQLIKATEFKNSFFVYRKLEKVLLPLLKQMEMYDDQNFPLKSINQSLAQQILEIDTTKISKLPTELVVKKLPQKYLSAYDFSSSILSNIVSCFNNQGTIYMLRGKVDVALNCYSKALEGRLKFLNSYQHHFQLSILFLNIAFCYKNKENYEEASKLLNKAILMLENIEKISKEYADSDNLVESSSFVLCLIEMLYNKNEKDFRDNEVTQRQKLLYFLSISYNYYGELLSKLQKTKESEFCKKQSEVLFKQFRKRTTSTVNSTNNSMHQLERPSSRGNSIHQNIKSQEHSIQNINQIYQDESKMDDNFSQASFQTVNTTQSYAAFGGQNISKDNIIFQKYIKLNDIRYKIIILQIKEYNCVQIILYNKPNNFLSKIIVGFQELIDYSIKIKMSNAFIDQDQLNEFFKELSRRLQIEKGQLKIRDMEYYNSVEEYTKYTKVLPPNLTNLTK</sequence>
<accession>I7M691</accession>
<evidence type="ECO:0000256" key="1">
    <source>
        <dbReference type="SAM" id="MobiDB-lite"/>
    </source>
</evidence>
<protein>
    <submittedName>
        <fullName evidence="2">Tetratricopeptide repeat protein</fullName>
    </submittedName>
</protein>
<dbReference type="InParanoid" id="I7M691"/>
<proteinExistence type="predicted"/>
<dbReference type="InterPro" id="IPR011990">
    <property type="entry name" value="TPR-like_helical_dom_sf"/>
</dbReference>
<dbReference type="InterPro" id="IPR019734">
    <property type="entry name" value="TPR_rpt"/>
</dbReference>
<dbReference type="RefSeq" id="XP_001032338.2">
    <property type="nucleotide sequence ID" value="XM_001032338.2"/>
</dbReference>
<dbReference type="Gene3D" id="1.25.40.10">
    <property type="entry name" value="Tetratricopeptide repeat domain"/>
    <property type="match status" value="1"/>
</dbReference>
<dbReference type="EMBL" id="GG662698">
    <property type="protein sequence ID" value="EAR84675.2"/>
    <property type="molecule type" value="Genomic_DNA"/>
</dbReference>
<dbReference type="KEGG" id="tet:TTHERM_00649440"/>
<name>I7M691_TETTS</name>
<evidence type="ECO:0000313" key="2">
    <source>
        <dbReference type="EMBL" id="EAR84675.2"/>
    </source>
</evidence>
<dbReference type="SUPFAM" id="SSF48452">
    <property type="entry name" value="TPR-like"/>
    <property type="match status" value="1"/>
</dbReference>